<name>A0A6H1UFX7_9GAMM</name>
<dbReference type="RefSeq" id="WP_168660989.1">
    <property type="nucleotide sequence ID" value="NZ_CP051180.1"/>
</dbReference>
<dbReference type="InterPro" id="IPR020988">
    <property type="entry name" value="Pept_U32_collagenase"/>
</dbReference>
<feature type="domain" description="Peptidase U32 collagenase" evidence="1">
    <location>
        <begin position="350"/>
        <end position="447"/>
    </location>
</feature>
<evidence type="ECO:0000313" key="3">
    <source>
        <dbReference type="Proteomes" id="UP000501602"/>
    </source>
</evidence>
<dbReference type="EMBL" id="CP051180">
    <property type="protein sequence ID" value="QIZ77728.1"/>
    <property type="molecule type" value="Genomic_DNA"/>
</dbReference>
<sequence length="749" mass="83379">MSNRFELLAPGGDIDSIKAAIAAGADAVYCGLDKFNARHRADNLDFDALNGVIRVAHQHGCKIFLTLNIIILQSEFVQMWKLLNLLHNSDVDGVILQDIGLFGLVKQHFPQLDVHASTQSNTHNSGQIEFLNQLGASRVNLSRELSLKEIKPLASFGAERGVQMEVFVHGSYCIGFSGLCYMSSEHNGSSGNRGRCSQPCRDPYQTTAAGSDFPLNMKDNSAFSDMAELADAGVYSLKVEGRIKKSHYVYSVVDQWRKQIDNYCQDKPLAQSSDLLYTVFNRDFTAGFLHGDINHSMYSNNPRDNSAYHFAKQAQISTEAEFKQIKRALYDVKTDIINHVSDAIAPLDISKRPLTLSLSGQHGEPLTITLIRDRGQAAQVWTLQSSSALISADKRQLDIDTLLPIFKPLNDANHQLQPLQLLSLGEQLLLPFAELTAMREQLFTYLRDGKPLQPEVALPAAPQKQTRTETAKLAVLLNRAPSEALLQQPVELYYQLPEALDRQFDAMVELFTEQPRLLPWFPAILLGKHFDAAKRFLERVRPSRLVTNNSGIVKIAQSLGLKWVAGPQFNLTNSYAFEVLQQQFGCVGGFLSNELSRRQLYPIAAPKGMDLYYSIYHPQALMTSRMCFLQQTVGCHKPRFTEGCLRKCDKSASLVSFKNSSFVIDKQRGDHNVIYANDNFLNLDAINDLKQLTHGFIDLRQIETGTRVATDNAATVAQFLALLAQQDGAASTLQASISGSSNKQYQKGL</sequence>
<keyword evidence="3" id="KW-1185">Reference proteome</keyword>
<dbReference type="Pfam" id="PF01136">
    <property type="entry name" value="Peptidase_U32"/>
    <property type="match status" value="2"/>
</dbReference>
<protein>
    <submittedName>
        <fullName evidence="2">U32 family peptidase</fullName>
    </submittedName>
</protein>
<organism evidence="2 3">
    <name type="scientific">Ferrimonas lipolytica</name>
    <dbReference type="NCBI Taxonomy" id="2724191"/>
    <lineage>
        <taxon>Bacteria</taxon>
        <taxon>Pseudomonadati</taxon>
        <taxon>Pseudomonadota</taxon>
        <taxon>Gammaproteobacteria</taxon>
        <taxon>Alteromonadales</taxon>
        <taxon>Ferrimonadaceae</taxon>
        <taxon>Ferrimonas</taxon>
    </lineage>
</organism>
<dbReference type="PANTHER" id="PTHR30217:SF10">
    <property type="entry name" value="23S RRNA 5-HYDROXYCYTIDINE C2501 SYNTHASE"/>
    <property type="match status" value="1"/>
</dbReference>
<dbReference type="PANTHER" id="PTHR30217">
    <property type="entry name" value="PEPTIDASE U32 FAMILY"/>
    <property type="match status" value="1"/>
</dbReference>
<reference evidence="2 3" key="1">
    <citation type="submission" date="2020-04" db="EMBL/GenBank/DDBJ databases">
        <title>Ferrimonas sp. S7 isolated from sea water.</title>
        <authorList>
            <person name="Bae S.S."/>
            <person name="Baek K."/>
        </authorList>
    </citation>
    <scope>NUCLEOTIDE SEQUENCE [LARGE SCALE GENOMIC DNA]</scope>
    <source>
        <strain evidence="2 3">S7</strain>
    </source>
</reference>
<dbReference type="KEGG" id="fes:HER31_12970"/>
<accession>A0A6H1UFX7</accession>
<dbReference type="InterPro" id="IPR001539">
    <property type="entry name" value="Peptidase_U32"/>
</dbReference>
<proteinExistence type="predicted"/>
<dbReference type="AlphaFoldDB" id="A0A6H1UFX7"/>
<dbReference type="Proteomes" id="UP000501602">
    <property type="component" value="Chromosome"/>
</dbReference>
<gene>
    <name evidence="2" type="ORF">HER31_12970</name>
</gene>
<dbReference type="InterPro" id="IPR051454">
    <property type="entry name" value="RNA/ubiquinone_mod_enzymes"/>
</dbReference>
<evidence type="ECO:0000313" key="2">
    <source>
        <dbReference type="EMBL" id="QIZ77728.1"/>
    </source>
</evidence>
<evidence type="ECO:0000259" key="1">
    <source>
        <dbReference type="Pfam" id="PF12392"/>
    </source>
</evidence>
<dbReference type="Pfam" id="PF12392">
    <property type="entry name" value="DUF3656"/>
    <property type="match status" value="1"/>
</dbReference>